<keyword evidence="5 6" id="KW-0408">Iron</keyword>
<dbReference type="InterPro" id="IPR002324">
    <property type="entry name" value="Cyt_c_ID"/>
</dbReference>
<dbReference type="GO" id="GO:0005506">
    <property type="term" value="F:iron ion binding"/>
    <property type="evidence" value="ECO:0007669"/>
    <property type="project" value="InterPro"/>
</dbReference>
<feature type="signal peptide" evidence="7">
    <location>
        <begin position="1"/>
        <end position="17"/>
    </location>
</feature>
<feature type="binding site" description="covalent" evidence="6">
    <location>
        <position position="113"/>
    </location>
    <ligand>
        <name>heme c</name>
        <dbReference type="ChEBI" id="CHEBI:61717"/>
    </ligand>
</feature>
<protein>
    <submittedName>
        <fullName evidence="9">Cytochrome c</fullName>
    </submittedName>
</protein>
<accession>A0A521BVQ0</accession>
<organism evidence="9 10">
    <name type="scientific">Pedobacter westerhofensis</name>
    <dbReference type="NCBI Taxonomy" id="425512"/>
    <lineage>
        <taxon>Bacteria</taxon>
        <taxon>Pseudomonadati</taxon>
        <taxon>Bacteroidota</taxon>
        <taxon>Sphingobacteriia</taxon>
        <taxon>Sphingobacteriales</taxon>
        <taxon>Sphingobacteriaceae</taxon>
        <taxon>Pedobacter</taxon>
    </lineage>
</organism>
<keyword evidence="7" id="KW-0732">Signal</keyword>
<evidence type="ECO:0000256" key="6">
    <source>
        <dbReference type="PIRSR" id="PIRSR602324-1"/>
    </source>
</evidence>
<name>A0A521BVQ0_9SPHI</name>
<keyword evidence="3 6" id="KW-0479">Metal-binding</keyword>
<evidence type="ECO:0000256" key="3">
    <source>
        <dbReference type="ARBA" id="ARBA00022723"/>
    </source>
</evidence>
<evidence type="ECO:0000256" key="7">
    <source>
        <dbReference type="SAM" id="SignalP"/>
    </source>
</evidence>
<dbReference type="Gene3D" id="1.10.760.10">
    <property type="entry name" value="Cytochrome c-like domain"/>
    <property type="match status" value="1"/>
</dbReference>
<dbReference type="PRINTS" id="PR00606">
    <property type="entry name" value="CYTCHROMECID"/>
</dbReference>
<dbReference type="InterPro" id="IPR036909">
    <property type="entry name" value="Cyt_c-like_dom_sf"/>
</dbReference>
<dbReference type="GO" id="GO:0009055">
    <property type="term" value="F:electron transfer activity"/>
    <property type="evidence" value="ECO:0007669"/>
    <property type="project" value="InterPro"/>
</dbReference>
<dbReference type="PROSITE" id="PS51257">
    <property type="entry name" value="PROKAR_LIPOPROTEIN"/>
    <property type="match status" value="1"/>
</dbReference>
<reference evidence="9 10" key="1">
    <citation type="submission" date="2017-05" db="EMBL/GenBank/DDBJ databases">
        <authorList>
            <person name="Varghese N."/>
            <person name="Submissions S."/>
        </authorList>
    </citation>
    <scope>NUCLEOTIDE SEQUENCE [LARGE SCALE GENOMIC DNA]</scope>
    <source>
        <strain evidence="9 10">DSM 19036</strain>
    </source>
</reference>
<evidence type="ECO:0000313" key="10">
    <source>
        <dbReference type="Proteomes" id="UP000320300"/>
    </source>
</evidence>
<gene>
    <name evidence="9" type="ORF">SAMN06265348_10322</name>
</gene>
<feature type="chain" id="PRO_5021744007" evidence="7">
    <location>
        <begin position="18"/>
        <end position="136"/>
    </location>
</feature>
<evidence type="ECO:0000256" key="5">
    <source>
        <dbReference type="ARBA" id="ARBA00023004"/>
    </source>
</evidence>
<keyword evidence="1" id="KW-0813">Transport</keyword>
<dbReference type="Proteomes" id="UP000320300">
    <property type="component" value="Unassembled WGS sequence"/>
</dbReference>
<evidence type="ECO:0000313" key="9">
    <source>
        <dbReference type="EMBL" id="SMO51248.1"/>
    </source>
</evidence>
<dbReference type="GO" id="GO:0020037">
    <property type="term" value="F:heme binding"/>
    <property type="evidence" value="ECO:0007669"/>
    <property type="project" value="InterPro"/>
</dbReference>
<dbReference type="OrthoDB" id="9814063at2"/>
<dbReference type="PROSITE" id="PS51007">
    <property type="entry name" value="CYTC"/>
    <property type="match status" value="1"/>
</dbReference>
<evidence type="ECO:0000256" key="2">
    <source>
        <dbReference type="ARBA" id="ARBA00022617"/>
    </source>
</evidence>
<dbReference type="AlphaFoldDB" id="A0A521BVQ0"/>
<comment type="PTM">
    <text evidence="6">Binds 1 heme c group covalently per subunit.</text>
</comment>
<dbReference type="Pfam" id="PF00034">
    <property type="entry name" value="Cytochrom_C"/>
    <property type="match status" value="1"/>
</dbReference>
<feature type="binding site" description="covalent" evidence="6">
    <location>
        <position position="68"/>
    </location>
    <ligand>
        <name>heme c</name>
        <dbReference type="ChEBI" id="CHEBI:61717"/>
    </ligand>
</feature>
<dbReference type="InterPro" id="IPR009056">
    <property type="entry name" value="Cyt_c-like_dom"/>
</dbReference>
<dbReference type="SUPFAM" id="SSF46626">
    <property type="entry name" value="Cytochrome c"/>
    <property type="match status" value="1"/>
</dbReference>
<keyword evidence="2 6" id="KW-0349">Heme</keyword>
<dbReference type="EMBL" id="FXTN01000003">
    <property type="protein sequence ID" value="SMO51248.1"/>
    <property type="molecule type" value="Genomic_DNA"/>
</dbReference>
<sequence>MKHTTLLILGCLGLTLASCGGSSQQTEETIKTKSTTTTDTSATVSAETPTATLPGEKLVSMNDCVGCHNKTQKIIGPAYVDIAAKYPSNDANISHLADVVIAGSKGTWGDLPMTPHPNLSKDDAKLMVTWILSLKK</sequence>
<evidence type="ECO:0000259" key="8">
    <source>
        <dbReference type="PROSITE" id="PS51007"/>
    </source>
</evidence>
<feature type="domain" description="Cytochrome c" evidence="8">
    <location>
        <begin position="50"/>
        <end position="135"/>
    </location>
</feature>
<keyword evidence="10" id="KW-1185">Reference proteome</keyword>
<keyword evidence="4" id="KW-0249">Electron transport</keyword>
<feature type="binding site" description="covalent" evidence="6">
    <location>
        <position position="64"/>
    </location>
    <ligand>
        <name>heme c</name>
        <dbReference type="ChEBI" id="CHEBI:61717"/>
    </ligand>
</feature>
<proteinExistence type="predicted"/>
<evidence type="ECO:0000256" key="4">
    <source>
        <dbReference type="ARBA" id="ARBA00022982"/>
    </source>
</evidence>
<evidence type="ECO:0000256" key="1">
    <source>
        <dbReference type="ARBA" id="ARBA00022448"/>
    </source>
</evidence>
<dbReference type="RefSeq" id="WP_142527246.1">
    <property type="nucleotide sequence ID" value="NZ_CBCSJO010000004.1"/>
</dbReference>